<evidence type="ECO:0000313" key="2">
    <source>
        <dbReference type="Proteomes" id="UP001649230"/>
    </source>
</evidence>
<dbReference type="EMBL" id="CP090978">
    <property type="protein sequence ID" value="UJF35713.1"/>
    <property type="molecule type" value="Genomic_DNA"/>
</dbReference>
<reference evidence="1 2" key="1">
    <citation type="journal article" date="2024" name="Int. J. Syst. Evol. Microbiol.">
        <title>Paenibacillus hexagrammi sp. nov., a novel bacterium isolated from the gut content of Hexagrammos agrammus.</title>
        <authorList>
            <person name="Jung H.K."/>
            <person name="Kim D.G."/>
            <person name="Zin H."/>
            <person name="Park J."/>
            <person name="Jung H."/>
            <person name="Kim Y.O."/>
            <person name="Kong H.J."/>
            <person name="Kim J.W."/>
            <person name="Kim Y.S."/>
        </authorList>
    </citation>
    <scope>NUCLEOTIDE SEQUENCE [LARGE SCALE GENOMIC DNA]</scope>
    <source>
        <strain evidence="1 2">YPD9-1</strain>
    </source>
</reference>
<name>A0ABY3SQG9_9BACL</name>
<dbReference type="Proteomes" id="UP001649230">
    <property type="component" value="Chromosome"/>
</dbReference>
<keyword evidence="2" id="KW-1185">Reference proteome</keyword>
<protein>
    <submittedName>
        <fullName evidence="1">Uncharacterized protein</fullName>
    </submittedName>
</protein>
<gene>
    <name evidence="1" type="ORF">L0M14_11840</name>
</gene>
<sequence length="55" mass="6256">MEEIMLKEDFELEYAKTKGTIVEPRQRGVRIYPAGKITAYSDIFVAIEGKNCCVT</sequence>
<accession>A0ABY3SQG9</accession>
<evidence type="ECO:0000313" key="1">
    <source>
        <dbReference type="EMBL" id="UJF35713.1"/>
    </source>
</evidence>
<dbReference type="RefSeq" id="WP_235122274.1">
    <property type="nucleotide sequence ID" value="NZ_CP090978.1"/>
</dbReference>
<organism evidence="1 2">
    <name type="scientific">Paenibacillus hexagrammi</name>
    <dbReference type="NCBI Taxonomy" id="2908839"/>
    <lineage>
        <taxon>Bacteria</taxon>
        <taxon>Bacillati</taxon>
        <taxon>Bacillota</taxon>
        <taxon>Bacilli</taxon>
        <taxon>Bacillales</taxon>
        <taxon>Paenibacillaceae</taxon>
        <taxon>Paenibacillus</taxon>
    </lineage>
</organism>
<proteinExistence type="predicted"/>